<dbReference type="InterPro" id="IPR003439">
    <property type="entry name" value="ABC_transporter-like_ATP-bd"/>
</dbReference>
<protein>
    <submittedName>
        <fullName evidence="5">ABC transporter ATP-binding protein</fullName>
    </submittedName>
</protein>
<dbReference type="Proteomes" id="UP000605361">
    <property type="component" value="Unassembled WGS sequence"/>
</dbReference>
<dbReference type="AlphaFoldDB" id="A0A931A738"/>
<keyword evidence="1" id="KW-0813">Transport</keyword>
<dbReference type="PROSITE" id="PS50893">
    <property type="entry name" value="ABC_TRANSPORTER_2"/>
    <property type="match status" value="1"/>
</dbReference>
<dbReference type="EMBL" id="JADOGI010000003">
    <property type="protein sequence ID" value="MBF8184585.1"/>
    <property type="molecule type" value="Genomic_DNA"/>
</dbReference>
<evidence type="ECO:0000313" key="5">
    <source>
        <dbReference type="EMBL" id="MBF8184585.1"/>
    </source>
</evidence>
<evidence type="ECO:0000256" key="2">
    <source>
        <dbReference type="ARBA" id="ARBA00022741"/>
    </source>
</evidence>
<dbReference type="PROSITE" id="PS00211">
    <property type="entry name" value="ABC_TRANSPORTER_1"/>
    <property type="match status" value="1"/>
</dbReference>
<dbReference type="InterPro" id="IPR050166">
    <property type="entry name" value="ABC_transporter_ATP-bind"/>
</dbReference>
<dbReference type="InterPro" id="IPR027417">
    <property type="entry name" value="P-loop_NTPase"/>
</dbReference>
<evidence type="ECO:0000313" key="6">
    <source>
        <dbReference type="Proteomes" id="UP000605361"/>
    </source>
</evidence>
<dbReference type="PANTHER" id="PTHR42788">
    <property type="entry name" value="TAURINE IMPORT ATP-BINDING PROTEIN-RELATED"/>
    <property type="match status" value="1"/>
</dbReference>
<organism evidence="5 6">
    <name type="scientific">Nonomuraea cypriaca</name>
    <dbReference type="NCBI Taxonomy" id="1187855"/>
    <lineage>
        <taxon>Bacteria</taxon>
        <taxon>Bacillati</taxon>
        <taxon>Actinomycetota</taxon>
        <taxon>Actinomycetes</taxon>
        <taxon>Streptosporangiales</taxon>
        <taxon>Streptosporangiaceae</taxon>
        <taxon>Nonomuraea</taxon>
    </lineage>
</organism>
<keyword evidence="6" id="KW-1185">Reference proteome</keyword>
<dbReference type="PANTHER" id="PTHR42788:SF13">
    <property type="entry name" value="ALIPHATIC SULFONATES IMPORT ATP-BINDING PROTEIN SSUB"/>
    <property type="match status" value="1"/>
</dbReference>
<keyword evidence="2" id="KW-0547">Nucleotide-binding</keyword>
<dbReference type="SMART" id="SM00382">
    <property type="entry name" value="AAA"/>
    <property type="match status" value="1"/>
</dbReference>
<dbReference type="Gene3D" id="3.40.50.300">
    <property type="entry name" value="P-loop containing nucleotide triphosphate hydrolases"/>
    <property type="match status" value="1"/>
</dbReference>
<sequence length="276" mass="30551">MAAVQGAVNQAGGPALKLEARGLHKHFIKRGQPLEVLRDINFGIAPGEFVAVVGASGCGKTTLLRMADGLESISAGSLLIDGQERTDPGPDRGFVFQQDTLMPWRTVLKNIALGLELQGKPKRAGLEQARRFLEVVGLAGFEQHYPHELSGGMRQRANLARAFCIEPELLLMDEPFAALDAQTREIMQSELLRIWERTAGGTVLFITHQIDEAIFLADRIIVLTARPGRMKDIIDVPFARPRDLEVKRTAEFGALYDHIWKMIEEEVRVSMGMRSG</sequence>
<dbReference type="InterPro" id="IPR017871">
    <property type="entry name" value="ABC_transporter-like_CS"/>
</dbReference>
<dbReference type="GO" id="GO:0005524">
    <property type="term" value="F:ATP binding"/>
    <property type="evidence" value="ECO:0007669"/>
    <property type="project" value="UniProtKB-KW"/>
</dbReference>
<feature type="domain" description="ABC transporter" evidence="4">
    <location>
        <begin position="18"/>
        <end position="250"/>
    </location>
</feature>
<proteinExistence type="predicted"/>
<dbReference type="InterPro" id="IPR003593">
    <property type="entry name" value="AAA+_ATPase"/>
</dbReference>
<accession>A0A931A738</accession>
<reference evidence="5" key="1">
    <citation type="submission" date="2020-11" db="EMBL/GenBank/DDBJ databases">
        <title>Whole-genome analyses of Nonomuraea sp. K274.</title>
        <authorList>
            <person name="Veyisoglu A."/>
        </authorList>
    </citation>
    <scope>NUCLEOTIDE SEQUENCE</scope>
    <source>
        <strain evidence="5">K274</strain>
    </source>
</reference>
<evidence type="ECO:0000259" key="4">
    <source>
        <dbReference type="PROSITE" id="PS50893"/>
    </source>
</evidence>
<dbReference type="Pfam" id="PF00005">
    <property type="entry name" value="ABC_tran"/>
    <property type="match status" value="1"/>
</dbReference>
<name>A0A931A738_9ACTN</name>
<dbReference type="SUPFAM" id="SSF52540">
    <property type="entry name" value="P-loop containing nucleoside triphosphate hydrolases"/>
    <property type="match status" value="1"/>
</dbReference>
<gene>
    <name evidence="5" type="ORF">ITP53_02250</name>
</gene>
<dbReference type="GO" id="GO:0016887">
    <property type="term" value="F:ATP hydrolysis activity"/>
    <property type="evidence" value="ECO:0007669"/>
    <property type="project" value="InterPro"/>
</dbReference>
<dbReference type="CDD" id="cd03293">
    <property type="entry name" value="ABC_NrtD_SsuB_transporters"/>
    <property type="match status" value="1"/>
</dbReference>
<comment type="caution">
    <text evidence="5">The sequence shown here is derived from an EMBL/GenBank/DDBJ whole genome shotgun (WGS) entry which is preliminary data.</text>
</comment>
<evidence type="ECO:0000256" key="1">
    <source>
        <dbReference type="ARBA" id="ARBA00022448"/>
    </source>
</evidence>
<evidence type="ECO:0000256" key="3">
    <source>
        <dbReference type="ARBA" id="ARBA00022840"/>
    </source>
</evidence>
<keyword evidence="3 5" id="KW-0067">ATP-binding</keyword>